<keyword evidence="8 10" id="KW-1133">Transmembrane helix</keyword>
<dbReference type="RefSeq" id="WP_231438759.1">
    <property type="nucleotide sequence ID" value="NZ_JAJOMB010000001.1"/>
</dbReference>
<keyword evidence="4 10" id="KW-1003">Cell membrane</keyword>
<keyword evidence="11" id="KW-0966">Cell projection</keyword>
<dbReference type="GO" id="GO:0005886">
    <property type="term" value="C:plasma membrane"/>
    <property type="evidence" value="ECO:0007669"/>
    <property type="project" value="UniProtKB-SubCell"/>
</dbReference>
<keyword evidence="12" id="KW-1185">Reference proteome</keyword>
<reference evidence="11" key="1">
    <citation type="submission" date="2021-11" db="EMBL/GenBank/DDBJ databases">
        <title>Streptomyces corallinus and Kineosporia corallina sp. nov., two new coral-derived marine actinobacteria.</title>
        <authorList>
            <person name="Buangrab K."/>
            <person name="Sutthacheep M."/>
            <person name="Yeemin T."/>
            <person name="Harunari E."/>
            <person name="Igarashi Y."/>
            <person name="Sripreechasak P."/>
            <person name="Kanchanasin P."/>
            <person name="Tanasupawat S."/>
            <person name="Phongsopitanun W."/>
        </authorList>
    </citation>
    <scope>NUCLEOTIDE SEQUENCE</scope>
    <source>
        <strain evidence="11">JCM 31032</strain>
    </source>
</reference>
<name>A0A9X1N7H2_9ACTN</name>
<dbReference type="GO" id="GO:0009425">
    <property type="term" value="C:bacterial-type flagellum basal body"/>
    <property type="evidence" value="ECO:0007669"/>
    <property type="project" value="InterPro"/>
</dbReference>
<evidence type="ECO:0000256" key="8">
    <source>
        <dbReference type="ARBA" id="ARBA00022989"/>
    </source>
</evidence>
<accession>A0A9X1N7H2</accession>
<evidence type="ECO:0000256" key="5">
    <source>
        <dbReference type="ARBA" id="ARBA00022500"/>
    </source>
</evidence>
<comment type="subcellular location">
    <subcellularLocation>
        <location evidence="2">Cell membrane</location>
        <topology evidence="2">Single-pass membrane protein</topology>
    </subcellularLocation>
</comment>
<comment type="caution">
    <text evidence="11">The sequence shown here is derived from an EMBL/GenBank/DDBJ whole genome shotgun (WGS) entry which is preliminary data.</text>
</comment>
<evidence type="ECO:0000313" key="12">
    <source>
        <dbReference type="Proteomes" id="UP001138997"/>
    </source>
</evidence>
<feature type="transmembrane region" description="Helical" evidence="10">
    <location>
        <begin position="21"/>
        <end position="41"/>
    </location>
</feature>
<evidence type="ECO:0000256" key="6">
    <source>
        <dbReference type="ARBA" id="ARBA00022692"/>
    </source>
</evidence>
<dbReference type="PANTHER" id="PTHR35091:SF2">
    <property type="entry name" value="FLAGELLAR PROTEIN FLIL"/>
    <property type="match status" value="1"/>
</dbReference>
<evidence type="ECO:0000256" key="1">
    <source>
        <dbReference type="ARBA" id="ARBA00002254"/>
    </source>
</evidence>
<dbReference type="Proteomes" id="UP001138997">
    <property type="component" value="Unassembled WGS sequence"/>
</dbReference>
<evidence type="ECO:0000313" key="11">
    <source>
        <dbReference type="EMBL" id="MCD5309842.1"/>
    </source>
</evidence>
<proteinExistence type="inferred from homology"/>
<comment type="function">
    <text evidence="1 10">Controls the rotational direction of flagella during chemotaxis.</text>
</comment>
<evidence type="ECO:0000256" key="9">
    <source>
        <dbReference type="ARBA" id="ARBA00023136"/>
    </source>
</evidence>
<keyword evidence="7 10" id="KW-0283">Flagellar rotation</keyword>
<comment type="similarity">
    <text evidence="3 10">Belongs to the FliL family.</text>
</comment>
<evidence type="ECO:0000256" key="3">
    <source>
        <dbReference type="ARBA" id="ARBA00008281"/>
    </source>
</evidence>
<dbReference type="PANTHER" id="PTHR35091">
    <property type="entry name" value="FLAGELLAR PROTEIN FLIL"/>
    <property type="match status" value="1"/>
</dbReference>
<keyword evidence="9 10" id="KW-0472">Membrane</keyword>
<dbReference type="GO" id="GO:0006935">
    <property type="term" value="P:chemotaxis"/>
    <property type="evidence" value="ECO:0007669"/>
    <property type="project" value="UniProtKB-KW"/>
</dbReference>
<keyword evidence="11" id="KW-0282">Flagellum</keyword>
<keyword evidence="11" id="KW-0969">Cilium</keyword>
<evidence type="ECO:0000256" key="4">
    <source>
        <dbReference type="ARBA" id="ARBA00022475"/>
    </source>
</evidence>
<dbReference type="GO" id="GO:0071978">
    <property type="term" value="P:bacterial-type flagellum-dependent swarming motility"/>
    <property type="evidence" value="ECO:0007669"/>
    <property type="project" value="TreeGrafter"/>
</dbReference>
<keyword evidence="5 10" id="KW-0145">Chemotaxis</keyword>
<sequence length="194" mass="20627">MAKEDEKEAEGDAKGGGRKRLIIIALPVVVLVVAAAAWFLVLKPKDDSAGAAAALPAPKPGTVVPLESITVNLAASHFLKVGIALQPTADATEVDGSKALDQLITVFSNDTIDSLSEPEGKDAAKKELVARIKLAYLPEEEITEEEIVKANEDVSGGKVKETNDLSAAEAEKRAAELKVQPLVYDVYFTEFVMQ</sequence>
<dbReference type="EMBL" id="JAJOMB010000001">
    <property type="protein sequence ID" value="MCD5309842.1"/>
    <property type="molecule type" value="Genomic_DNA"/>
</dbReference>
<protein>
    <recommendedName>
        <fullName evidence="10">Flagellar protein FliL</fullName>
    </recommendedName>
</protein>
<dbReference type="Pfam" id="PF03748">
    <property type="entry name" value="FliL"/>
    <property type="match status" value="1"/>
</dbReference>
<evidence type="ECO:0000256" key="7">
    <source>
        <dbReference type="ARBA" id="ARBA00022779"/>
    </source>
</evidence>
<dbReference type="AlphaFoldDB" id="A0A9X1N7H2"/>
<gene>
    <name evidence="11" type="ORF">LR394_02970</name>
</gene>
<evidence type="ECO:0000256" key="2">
    <source>
        <dbReference type="ARBA" id="ARBA00004162"/>
    </source>
</evidence>
<evidence type="ECO:0000256" key="10">
    <source>
        <dbReference type="RuleBase" id="RU364125"/>
    </source>
</evidence>
<organism evidence="11 12">
    <name type="scientific">Kineosporia babensis</name>
    <dbReference type="NCBI Taxonomy" id="499548"/>
    <lineage>
        <taxon>Bacteria</taxon>
        <taxon>Bacillati</taxon>
        <taxon>Actinomycetota</taxon>
        <taxon>Actinomycetes</taxon>
        <taxon>Kineosporiales</taxon>
        <taxon>Kineosporiaceae</taxon>
        <taxon>Kineosporia</taxon>
    </lineage>
</organism>
<keyword evidence="6 10" id="KW-0812">Transmembrane</keyword>
<dbReference type="InterPro" id="IPR005503">
    <property type="entry name" value="FliL"/>
</dbReference>